<reference evidence="17 18" key="1">
    <citation type="journal article" date="2024" name="BMC Genomics">
        <title>De novo assembly and annotation of Popillia japonica's genome with initial clues to its potential as an invasive pest.</title>
        <authorList>
            <person name="Cucini C."/>
            <person name="Boschi S."/>
            <person name="Funari R."/>
            <person name="Cardaioli E."/>
            <person name="Iannotti N."/>
            <person name="Marturano G."/>
            <person name="Paoli F."/>
            <person name="Bruttini M."/>
            <person name="Carapelli A."/>
            <person name="Frati F."/>
            <person name="Nardi F."/>
        </authorList>
    </citation>
    <scope>NUCLEOTIDE SEQUENCE [LARGE SCALE GENOMIC DNA]</scope>
    <source>
        <strain evidence="17">DMR45628</strain>
    </source>
</reference>
<accession>A0AAW1LBU7</accession>
<keyword evidence="12" id="KW-0443">Lipid metabolism</keyword>
<gene>
    <name evidence="17" type="ORF">QE152_g13820</name>
</gene>
<keyword evidence="10" id="KW-0746">Sphingolipid metabolism</keyword>
<feature type="chain" id="PRO_5043564876" description="sphingomyelin phosphodiesterase" evidence="15">
    <location>
        <begin position="22"/>
        <end position="401"/>
    </location>
</feature>
<evidence type="ECO:0000256" key="7">
    <source>
        <dbReference type="ARBA" id="ARBA00022723"/>
    </source>
</evidence>
<evidence type="ECO:0000313" key="17">
    <source>
        <dbReference type="EMBL" id="KAK9731212.1"/>
    </source>
</evidence>
<evidence type="ECO:0000256" key="15">
    <source>
        <dbReference type="SAM" id="SignalP"/>
    </source>
</evidence>
<keyword evidence="17" id="KW-0540">Nuclease</keyword>
<keyword evidence="6 14" id="KW-0812">Transmembrane</keyword>
<evidence type="ECO:0000256" key="9">
    <source>
        <dbReference type="ARBA" id="ARBA00022842"/>
    </source>
</evidence>
<dbReference type="Gene3D" id="3.60.10.10">
    <property type="entry name" value="Endonuclease/exonuclease/phosphatase"/>
    <property type="match status" value="1"/>
</dbReference>
<evidence type="ECO:0000259" key="16">
    <source>
        <dbReference type="Pfam" id="PF03372"/>
    </source>
</evidence>
<dbReference type="PANTHER" id="PTHR16320:SF24">
    <property type="entry name" value="PHOSPHODIESTERASE, PUTATIVE-RELATED"/>
    <property type="match status" value="1"/>
</dbReference>
<dbReference type="GO" id="GO:0046872">
    <property type="term" value="F:metal ion binding"/>
    <property type="evidence" value="ECO:0007669"/>
    <property type="project" value="UniProtKB-KW"/>
</dbReference>
<keyword evidence="13 14" id="KW-0472">Membrane</keyword>
<keyword evidence="9" id="KW-0460">Magnesium</keyword>
<feature type="transmembrane region" description="Helical" evidence="14">
    <location>
        <begin position="324"/>
        <end position="343"/>
    </location>
</feature>
<feature type="domain" description="Endonuclease/exonuclease/phosphatase" evidence="16">
    <location>
        <begin position="6"/>
        <end position="277"/>
    </location>
</feature>
<keyword evidence="17" id="KW-0255">Endonuclease</keyword>
<keyword evidence="7" id="KW-0479">Metal-binding</keyword>
<comment type="caution">
    <text evidence="17">The sequence shown here is derived from an EMBL/GenBank/DDBJ whole genome shotgun (WGS) entry which is preliminary data.</text>
</comment>
<keyword evidence="18" id="KW-1185">Reference proteome</keyword>
<evidence type="ECO:0000256" key="12">
    <source>
        <dbReference type="ARBA" id="ARBA00023098"/>
    </source>
</evidence>
<organism evidence="17 18">
    <name type="scientific">Popillia japonica</name>
    <name type="common">Japanese beetle</name>
    <dbReference type="NCBI Taxonomy" id="7064"/>
    <lineage>
        <taxon>Eukaryota</taxon>
        <taxon>Metazoa</taxon>
        <taxon>Ecdysozoa</taxon>
        <taxon>Arthropoda</taxon>
        <taxon>Hexapoda</taxon>
        <taxon>Insecta</taxon>
        <taxon>Pterygota</taxon>
        <taxon>Neoptera</taxon>
        <taxon>Endopterygota</taxon>
        <taxon>Coleoptera</taxon>
        <taxon>Polyphaga</taxon>
        <taxon>Scarabaeiformia</taxon>
        <taxon>Scarabaeidae</taxon>
        <taxon>Rutelinae</taxon>
        <taxon>Popillia</taxon>
    </lineage>
</organism>
<dbReference type="GO" id="GO:0004767">
    <property type="term" value="F:sphingomyelin phosphodiesterase activity"/>
    <property type="evidence" value="ECO:0007669"/>
    <property type="project" value="UniProtKB-EC"/>
</dbReference>
<evidence type="ECO:0000256" key="5">
    <source>
        <dbReference type="ARBA" id="ARBA00012369"/>
    </source>
</evidence>
<keyword evidence="11 14" id="KW-1133">Transmembrane helix</keyword>
<dbReference type="Proteomes" id="UP001458880">
    <property type="component" value="Unassembled WGS sequence"/>
</dbReference>
<comment type="similarity">
    <text evidence="4">Belongs to the neutral sphingomyelinase family.</text>
</comment>
<evidence type="ECO:0000256" key="14">
    <source>
        <dbReference type="SAM" id="Phobius"/>
    </source>
</evidence>
<dbReference type="InterPro" id="IPR036691">
    <property type="entry name" value="Endo/exonu/phosph_ase_sf"/>
</dbReference>
<comment type="subcellular location">
    <subcellularLocation>
        <location evidence="1">Membrane</location>
        <topology evidence="1">Multi-pass membrane protein</topology>
    </subcellularLocation>
</comment>
<dbReference type="GO" id="GO:0016020">
    <property type="term" value="C:membrane"/>
    <property type="evidence" value="ECO:0007669"/>
    <property type="project" value="UniProtKB-SubCell"/>
</dbReference>
<evidence type="ECO:0000256" key="8">
    <source>
        <dbReference type="ARBA" id="ARBA00022801"/>
    </source>
</evidence>
<evidence type="ECO:0000256" key="6">
    <source>
        <dbReference type="ARBA" id="ARBA00022692"/>
    </source>
</evidence>
<evidence type="ECO:0000256" key="3">
    <source>
        <dbReference type="ARBA" id="ARBA00004991"/>
    </source>
</evidence>
<dbReference type="GO" id="GO:0006665">
    <property type="term" value="P:sphingolipid metabolic process"/>
    <property type="evidence" value="ECO:0007669"/>
    <property type="project" value="UniProtKB-KW"/>
</dbReference>
<feature type="transmembrane region" description="Helical" evidence="14">
    <location>
        <begin position="355"/>
        <end position="374"/>
    </location>
</feature>
<dbReference type="InterPro" id="IPR005135">
    <property type="entry name" value="Endo/exonuclease/phosphatase"/>
</dbReference>
<dbReference type="GO" id="GO:0004519">
    <property type="term" value="F:endonuclease activity"/>
    <property type="evidence" value="ECO:0007669"/>
    <property type="project" value="UniProtKB-KW"/>
</dbReference>
<sequence>MVLKILTLNCWGLLVVAKHRAQRIRAIGEVIAAGEYDVVCLQEVWLERDFALLKEKAKGSLPYSHYFYSGVTGSGVCVLSKHQIQDVFFHQWPVNGYIHKIQHGDWFGGKGVGLCSLKINNFNCSLKINNFNINVYSAHLHAEYNRASDEYQAHRVLQAFDTAQFIQLTSGSSDLVILAGDLNTEPGDLAYRIIMNVARFKDSYLEVKDENPPARFGTNETSENSYTPKCLVKKGFVGKRIDYIMYHGSESINVILKNYRLPLPNRVPNCNFSYSDHEGVAAEFELEKSNGEKFEDKNADSAAVLKESIQICNDALSNLKTTAIIYWFITAFLFLLLVSSIPFDAPFGYRYVIHIVRGLLTLFLTFTLIMGSLWHKIESHGILSGRLAMEATLKKYESISK</sequence>
<keyword evidence="15" id="KW-0732">Signal</keyword>
<dbReference type="SUPFAM" id="SSF56219">
    <property type="entry name" value="DNase I-like"/>
    <property type="match status" value="1"/>
</dbReference>
<dbReference type="EC" id="3.1.4.12" evidence="5"/>
<dbReference type="AlphaFoldDB" id="A0AAW1LBU7"/>
<comment type="pathway">
    <text evidence="3">Sphingolipid metabolism.</text>
</comment>
<dbReference type="InterPro" id="IPR038772">
    <property type="entry name" value="Sph/SMPD2-like"/>
</dbReference>
<evidence type="ECO:0000256" key="1">
    <source>
        <dbReference type="ARBA" id="ARBA00004141"/>
    </source>
</evidence>
<comment type="pathway">
    <text evidence="2">Lipid metabolism; sphingolipid metabolism.</text>
</comment>
<proteinExistence type="inferred from homology"/>
<evidence type="ECO:0000256" key="4">
    <source>
        <dbReference type="ARBA" id="ARBA00006335"/>
    </source>
</evidence>
<dbReference type="Pfam" id="PF03372">
    <property type="entry name" value="Exo_endo_phos"/>
    <property type="match status" value="1"/>
</dbReference>
<evidence type="ECO:0000313" key="18">
    <source>
        <dbReference type="Proteomes" id="UP001458880"/>
    </source>
</evidence>
<dbReference type="EMBL" id="JASPKY010000136">
    <property type="protein sequence ID" value="KAK9731212.1"/>
    <property type="molecule type" value="Genomic_DNA"/>
</dbReference>
<name>A0AAW1LBU7_POPJA</name>
<evidence type="ECO:0000256" key="13">
    <source>
        <dbReference type="ARBA" id="ARBA00023136"/>
    </source>
</evidence>
<protein>
    <recommendedName>
        <fullName evidence="5">sphingomyelin phosphodiesterase</fullName>
        <ecNumber evidence="5">3.1.4.12</ecNumber>
    </recommendedName>
</protein>
<evidence type="ECO:0000256" key="10">
    <source>
        <dbReference type="ARBA" id="ARBA00022919"/>
    </source>
</evidence>
<dbReference type="PANTHER" id="PTHR16320">
    <property type="entry name" value="SPHINGOMYELINASE FAMILY MEMBER"/>
    <property type="match status" value="1"/>
</dbReference>
<evidence type="ECO:0000256" key="11">
    <source>
        <dbReference type="ARBA" id="ARBA00022989"/>
    </source>
</evidence>
<feature type="signal peptide" evidence="15">
    <location>
        <begin position="1"/>
        <end position="21"/>
    </location>
</feature>
<keyword evidence="8" id="KW-0378">Hydrolase</keyword>
<evidence type="ECO:0000256" key="2">
    <source>
        <dbReference type="ARBA" id="ARBA00004760"/>
    </source>
</evidence>